<comment type="cofactor">
    <cofactor evidence="1">
        <name>FAD</name>
        <dbReference type="ChEBI" id="CHEBI:57692"/>
    </cofactor>
</comment>
<dbReference type="EMBL" id="JAQHRD010000013">
    <property type="protein sequence ID" value="KAJ6437323.1"/>
    <property type="molecule type" value="Genomic_DNA"/>
</dbReference>
<evidence type="ECO:0000313" key="7">
    <source>
        <dbReference type="EMBL" id="KAJ6437323.1"/>
    </source>
</evidence>
<keyword evidence="3" id="KW-0285">Flavoprotein</keyword>
<evidence type="ECO:0000256" key="3">
    <source>
        <dbReference type="ARBA" id="ARBA00022630"/>
    </source>
</evidence>
<dbReference type="InterPro" id="IPR045170">
    <property type="entry name" value="MTOX"/>
</dbReference>
<dbReference type="GO" id="GO:0008115">
    <property type="term" value="F:sarcosine oxidase activity"/>
    <property type="evidence" value="ECO:0007669"/>
    <property type="project" value="TreeGrafter"/>
</dbReference>
<evidence type="ECO:0000259" key="6">
    <source>
        <dbReference type="Pfam" id="PF01266"/>
    </source>
</evidence>
<name>A0AB34FD08_9HYPO</name>
<dbReference type="PANTHER" id="PTHR10961">
    <property type="entry name" value="PEROXISOMAL SARCOSINE OXIDASE"/>
    <property type="match status" value="1"/>
</dbReference>
<evidence type="ECO:0000256" key="1">
    <source>
        <dbReference type="ARBA" id="ARBA00001974"/>
    </source>
</evidence>
<dbReference type="GO" id="GO:0050660">
    <property type="term" value="F:flavin adenine dinucleotide binding"/>
    <property type="evidence" value="ECO:0007669"/>
    <property type="project" value="InterPro"/>
</dbReference>
<dbReference type="Proteomes" id="UP001163105">
    <property type="component" value="Unassembled WGS sequence"/>
</dbReference>
<gene>
    <name evidence="7" type="primary">PIPOX</name>
    <name evidence="7" type="ORF">O9K51_10297</name>
</gene>
<evidence type="ECO:0000256" key="2">
    <source>
        <dbReference type="ARBA" id="ARBA00010989"/>
    </source>
</evidence>
<evidence type="ECO:0000256" key="4">
    <source>
        <dbReference type="ARBA" id="ARBA00022827"/>
    </source>
</evidence>
<reference evidence="7" key="1">
    <citation type="submission" date="2023-01" db="EMBL/GenBank/DDBJ databases">
        <title>The growth and conidiation of Purpureocillium lavendulum are regulated by nitrogen source and histone H3K14 acetylation.</title>
        <authorList>
            <person name="Tang P."/>
            <person name="Han J."/>
            <person name="Zhang C."/>
            <person name="Tang P."/>
            <person name="Qi F."/>
            <person name="Zhang K."/>
            <person name="Liang L."/>
        </authorList>
    </citation>
    <scope>NUCLEOTIDE SEQUENCE</scope>
    <source>
        <strain evidence="7">YMF1.00683</strain>
    </source>
</reference>
<feature type="domain" description="FAD dependent oxidoreductase" evidence="6">
    <location>
        <begin position="11"/>
        <end position="421"/>
    </location>
</feature>
<keyword evidence="4" id="KW-0274">FAD</keyword>
<dbReference type="InterPro" id="IPR036188">
    <property type="entry name" value="FAD/NAD-bd_sf"/>
</dbReference>
<dbReference type="PANTHER" id="PTHR10961:SF15">
    <property type="entry name" value="FAD DEPENDENT OXIDOREDUCTASE DOMAIN-CONTAINING PROTEIN"/>
    <property type="match status" value="1"/>
</dbReference>
<comment type="similarity">
    <text evidence="2">Belongs to the MSOX/MTOX family.</text>
</comment>
<dbReference type="AlphaFoldDB" id="A0AB34FD08"/>
<dbReference type="Gene3D" id="3.50.50.60">
    <property type="entry name" value="FAD/NAD(P)-binding domain"/>
    <property type="match status" value="1"/>
</dbReference>
<sequence length="538" mass="58742">MSHITSKSSPIVIVGAGVFGLSTALHLAERGYTNVKLLDKQAYNLSHYSYDKGCDAASADINKIIRSAYGSQFQYQELARDAMAKWKKWNDEIKTGKTVPAGFSTDSVLFVNNGCLTMTSGSEMDQFEKDTIQNMTKVGLRDTQLNLNVPSDVARARGGGFGFVADVFNINNKTALLDTRSGFVYADKACQFALAKVQKLGVELVLGGPKGTFAGLLQDASRTNGVLTADGKAHKAELTIMACGGWTPSLLTQLDNLCETTAGSVTMFQLPPNNKALWDRFAPENFPTWSHDIRRGKCGGLYGFARDPNGVVKIGYRGAKFTNPQIQADGTARSVPATRWTQEAIRQIPLTAARVIKAFIQEQLPELLDCEMNTRLCWYTDSYDNHFVIDFVPGTSGLMVATGGSGHGFKFLPNLGEHVVDKIENRQNDYLQYWKWRSLEINCIPDLDHTVLVRLPMEPCAPNNGPVAVNKKSCNPNAISGVRLELLGPPLPHVATLAGNEVWSECSSDHLLGQGKISGTKRVQNWEGNGHKLASCST</sequence>
<keyword evidence="5" id="KW-0560">Oxidoreductase</keyword>
<comment type="caution">
    <text evidence="7">The sequence shown here is derived from an EMBL/GenBank/DDBJ whole genome shotgun (WGS) entry which is preliminary data.</text>
</comment>
<accession>A0AB34FD08</accession>
<organism evidence="7 8">
    <name type="scientific">Purpureocillium lavendulum</name>
    <dbReference type="NCBI Taxonomy" id="1247861"/>
    <lineage>
        <taxon>Eukaryota</taxon>
        <taxon>Fungi</taxon>
        <taxon>Dikarya</taxon>
        <taxon>Ascomycota</taxon>
        <taxon>Pezizomycotina</taxon>
        <taxon>Sordariomycetes</taxon>
        <taxon>Hypocreomycetidae</taxon>
        <taxon>Hypocreales</taxon>
        <taxon>Ophiocordycipitaceae</taxon>
        <taxon>Purpureocillium</taxon>
    </lineage>
</organism>
<proteinExistence type="inferred from homology"/>
<dbReference type="Pfam" id="PF01266">
    <property type="entry name" value="DAO"/>
    <property type="match status" value="1"/>
</dbReference>
<dbReference type="Gene3D" id="3.30.9.10">
    <property type="entry name" value="D-Amino Acid Oxidase, subunit A, domain 2"/>
    <property type="match status" value="1"/>
</dbReference>
<evidence type="ECO:0000313" key="8">
    <source>
        <dbReference type="Proteomes" id="UP001163105"/>
    </source>
</evidence>
<protein>
    <submittedName>
        <fullName evidence="7">L-saccharopine oxidase</fullName>
    </submittedName>
</protein>
<dbReference type="SUPFAM" id="SSF51905">
    <property type="entry name" value="FAD/NAD(P)-binding domain"/>
    <property type="match status" value="1"/>
</dbReference>
<dbReference type="InterPro" id="IPR006076">
    <property type="entry name" value="FAD-dep_OxRdtase"/>
</dbReference>
<keyword evidence="8" id="KW-1185">Reference proteome</keyword>
<evidence type="ECO:0000256" key="5">
    <source>
        <dbReference type="ARBA" id="ARBA00023002"/>
    </source>
</evidence>